<feature type="transmembrane region" description="Helical" evidence="13">
    <location>
        <begin position="297"/>
        <end position="318"/>
    </location>
</feature>
<accession>C6KL11</accession>
<dbReference type="GO" id="GO:0008076">
    <property type="term" value="C:voltage-gated potassium channel complex"/>
    <property type="evidence" value="ECO:0007669"/>
    <property type="project" value="InterPro"/>
</dbReference>
<feature type="transmembrane region" description="Helical" evidence="13">
    <location>
        <begin position="236"/>
        <end position="254"/>
    </location>
</feature>
<reference evidence="15" key="1">
    <citation type="journal article" date="2011" name="J. Exp. Biol.">
        <title>jShaw1, a low-threshold, fast-activating Kv3 from the hydrozoan jellyfish Polyorchis penicillatus.</title>
        <authorList>
            <person name="Sand R.M."/>
            <person name="Atherton D.M."/>
            <person name="Spencer A.N."/>
            <person name="Gallin W.J."/>
        </authorList>
    </citation>
    <scope>NUCLEOTIDE SEQUENCE</scope>
</reference>
<organism evidence="15">
    <name type="scientific">Polyorchis penicillatus</name>
    <name type="common">Hydromedusa</name>
    <dbReference type="NCBI Taxonomy" id="6091"/>
    <lineage>
        <taxon>Eukaryota</taxon>
        <taxon>Metazoa</taxon>
        <taxon>Cnidaria</taxon>
        <taxon>Hydrozoa</taxon>
        <taxon>Hydroidolina</taxon>
        <taxon>Anthoathecata</taxon>
        <taxon>Capitata</taxon>
        <taxon>Polyorchidae</taxon>
        <taxon>Polyorchis</taxon>
    </lineage>
</organism>
<dbReference type="InterPro" id="IPR000210">
    <property type="entry name" value="BTB/POZ_dom"/>
</dbReference>
<dbReference type="FunFam" id="1.10.287.70:FF:000002">
    <property type="entry name" value="Potassium voltage-gated channel subfamily a member"/>
    <property type="match status" value="1"/>
</dbReference>
<keyword evidence="9" id="KW-0406">Ion transport</keyword>
<dbReference type="GO" id="GO:0001508">
    <property type="term" value="P:action potential"/>
    <property type="evidence" value="ECO:0007669"/>
    <property type="project" value="TreeGrafter"/>
</dbReference>
<evidence type="ECO:0000256" key="11">
    <source>
        <dbReference type="ARBA" id="ARBA00023303"/>
    </source>
</evidence>
<dbReference type="SUPFAM" id="SSF81324">
    <property type="entry name" value="Voltage-gated potassium channels"/>
    <property type="match status" value="1"/>
</dbReference>
<evidence type="ECO:0000256" key="3">
    <source>
        <dbReference type="ARBA" id="ARBA00022538"/>
    </source>
</evidence>
<dbReference type="EMBL" id="GQ249160">
    <property type="protein sequence ID" value="ACS91465.1"/>
    <property type="molecule type" value="mRNA"/>
</dbReference>
<evidence type="ECO:0000256" key="10">
    <source>
        <dbReference type="ARBA" id="ARBA00023136"/>
    </source>
</evidence>
<dbReference type="Gene3D" id="1.20.120.350">
    <property type="entry name" value="Voltage-gated potassium channels. Chain C"/>
    <property type="match status" value="1"/>
</dbReference>
<keyword evidence="11 15" id="KW-0407">Ion channel</keyword>
<dbReference type="InterPro" id="IPR028325">
    <property type="entry name" value="VG_K_chnl"/>
</dbReference>
<dbReference type="GO" id="GO:0005251">
    <property type="term" value="F:delayed rectifier potassium channel activity"/>
    <property type="evidence" value="ECO:0007669"/>
    <property type="project" value="TreeGrafter"/>
</dbReference>
<keyword evidence="10 13" id="KW-0472">Membrane</keyword>
<dbReference type="InterPro" id="IPR005821">
    <property type="entry name" value="Ion_trans_dom"/>
</dbReference>
<sequence length="644" mass="74526">MEETFELSEEEIVGTVKDRVVINVGGSRHECYISTIQNFPDTRLYWIAETALKMADFDPDGNEFFFDRHPGCFQNILNYCRTGKLHCPNDVCGPLFEEELQFWGVSELMMEPCCWGYYTQHREASKNLQIIDELFHAGNNVMQKKEINSSINQIKFKIWMLLDNPQDSFAAQIIAMVTILMIVASLITFCLYTMPSFKSYRHEFDQIEIFYCFFFTMDFLLRIICCPCRRLFFKNILTWIDFCSTLQFYLGFIIQTDSLDFLSMFRLLRCFRLIRFFKDLTGMLVIGQTLKASAKELLLLGMIFFVPMIIFSTMVYYAEKTVTGNQFTSIPASFWWAIITLSTVGYGDVTPKTVLGKFIGAACSYIGVLMVALPISVIGNNFSVYYSYAQARMRLPKRADNFLLSADKALLNVASEKNMEPLDNPDEESSPDNEFENPKRSRRHAIRNSFGPISLLQKKQKEFLSANLPLIKTDDDVNNENDVNDESDNVNEDITINNNNKQIPSSSLNDNNVKNNLLPNKDMFERNRRSVTITNDVNKIVSQSQEKLNEENIYSKKRVLHLDISRYQPQKLTLQNYEQRRRKSHCYLSSQSLLRDEQCFSVNDQQHENLSKQRKYSALRGRHSKGDLLVCLENDSNILKGSNI</sequence>
<name>C6KL11_POLPE</name>
<proteinExistence type="evidence at transcript level"/>
<keyword evidence="8 13" id="KW-1133">Transmembrane helix</keyword>
<feature type="transmembrane region" description="Helical" evidence="13">
    <location>
        <begin position="359"/>
        <end position="388"/>
    </location>
</feature>
<dbReference type="PANTHER" id="PTHR11537:SF252">
    <property type="entry name" value="POTASSIUM VOLTAGE-GATED CHANNEL PROTEIN SHAW"/>
    <property type="match status" value="1"/>
</dbReference>
<dbReference type="PRINTS" id="PR01491">
    <property type="entry name" value="KVCHANNEL"/>
</dbReference>
<dbReference type="PANTHER" id="PTHR11537">
    <property type="entry name" value="VOLTAGE-GATED POTASSIUM CHANNEL"/>
    <property type="match status" value="1"/>
</dbReference>
<dbReference type="Pfam" id="PF02214">
    <property type="entry name" value="BTB_2"/>
    <property type="match status" value="1"/>
</dbReference>
<evidence type="ECO:0000256" key="9">
    <source>
        <dbReference type="ARBA" id="ARBA00023065"/>
    </source>
</evidence>
<dbReference type="Gene3D" id="3.30.710.10">
    <property type="entry name" value="Potassium Channel Kv1.1, Chain A"/>
    <property type="match status" value="1"/>
</dbReference>
<dbReference type="InterPro" id="IPR003131">
    <property type="entry name" value="T1-type_BTB"/>
</dbReference>
<protein>
    <submittedName>
        <fullName evidence="15">Voltage-gated potassium channel alpha subunit</fullName>
    </submittedName>
</protein>
<evidence type="ECO:0000256" key="8">
    <source>
        <dbReference type="ARBA" id="ARBA00022989"/>
    </source>
</evidence>
<dbReference type="Gene3D" id="1.10.287.70">
    <property type="match status" value="1"/>
</dbReference>
<dbReference type="PRINTS" id="PR00169">
    <property type="entry name" value="KCHANNEL"/>
</dbReference>
<feature type="compositionally biased region" description="Acidic residues" evidence="12">
    <location>
        <begin position="423"/>
        <end position="435"/>
    </location>
</feature>
<evidence type="ECO:0000256" key="1">
    <source>
        <dbReference type="ARBA" id="ARBA00004141"/>
    </source>
</evidence>
<keyword evidence="7" id="KW-0630">Potassium</keyword>
<dbReference type="FunFam" id="3.30.710.10:FF:000002">
    <property type="entry name" value="Potassium voltage-gated channel subfamily C member 2"/>
    <property type="match status" value="1"/>
</dbReference>
<dbReference type="SMART" id="SM00225">
    <property type="entry name" value="BTB"/>
    <property type="match status" value="1"/>
</dbReference>
<evidence type="ECO:0000256" key="6">
    <source>
        <dbReference type="ARBA" id="ARBA00022882"/>
    </source>
</evidence>
<dbReference type="InterPro" id="IPR011333">
    <property type="entry name" value="SKP1/BTB/POZ_sf"/>
</dbReference>
<dbReference type="PRINTS" id="PR01498">
    <property type="entry name" value="SHAWCHANNEL"/>
</dbReference>
<dbReference type="AlphaFoldDB" id="C6KL11"/>
<evidence type="ECO:0000256" key="7">
    <source>
        <dbReference type="ARBA" id="ARBA00022958"/>
    </source>
</evidence>
<dbReference type="InterPro" id="IPR003974">
    <property type="entry name" value="K_chnl_volt-dep_Kv3"/>
</dbReference>
<feature type="transmembrane region" description="Helical" evidence="13">
    <location>
        <begin position="330"/>
        <end position="347"/>
    </location>
</feature>
<comment type="subcellular location">
    <subcellularLocation>
        <location evidence="1">Membrane</location>
        <topology evidence="1">Multi-pass membrane protein</topology>
    </subcellularLocation>
</comment>
<dbReference type="GO" id="GO:0051260">
    <property type="term" value="P:protein homooligomerization"/>
    <property type="evidence" value="ECO:0007669"/>
    <property type="project" value="InterPro"/>
</dbReference>
<keyword evidence="4 13" id="KW-0812">Transmembrane</keyword>
<evidence type="ECO:0000259" key="14">
    <source>
        <dbReference type="SMART" id="SM00225"/>
    </source>
</evidence>
<evidence type="ECO:0000256" key="5">
    <source>
        <dbReference type="ARBA" id="ARBA00022826"/>
    </source>
</evidence>
<dbReference type="InterPro" id="IPR003968">
    <property type="entry name" value="K_chnl_volt-dep_Kv"/>
</dbReference>
<keyword evidence="6" id="KW-0851">Voltage-gated channel</keyword>
<evidence type="ECO:0000313" key="15">
    <source>
        <dbReference type="EMBL" id="ACS91465.1"/>
    </source>
</evidence>
<feature type="transmembrane region" description="Helical" evidence="13">
    <location>
        <begin position="169"/>
        <end position="194"/>
    </location>
</feature>
<gene>
    <name evidence="15" type="primary">Shaw1</name>
</gene>
<keyword evidence="3" id="KW-0633">Potassium transport</keyword>
<evidence type="ECO:0000256" key="4">
    <source>
        <dbReference type="ARBA" id="ARBA00022692"/>
    </source>
</evidence>
<dbReference type="InterPro" id="IPR027359">
    <property type="entry name" value="Volt_channel_dom_sf"/>
</dbReference>
<dbReference type="SUPFAM" id="SSF54695">
    <property type="entry name" value="POZ domain"/>
    <property type="match status" value="1"/>
</dbReference>
<keyword evidence="5" id="KW-0631">Potassium channel</keyword>
<evidence type="ECO:0000256" key="12">
    <source>
        <dbReference type="SAM" id="MobiDB-lite"/>
    </source>
</evidence>
<evidence type="ECO:0000256" key="13">
    <source>
        <dbReference type="SAM" id="Phobius"/>
    </source>
</evidence>
<dbReference type="Pfam" id="PF00520">
    <property type="entry name" value="Ion_trans"/>
    <property type="match status" value="1"/>
</dbReference>
<feature type="region of interest" description="Disordered" evidence="12">
    <location>
        <begin position="415"/>
        <end position="443"/>
    </location>
</feature>
<keyword evidence="2" id="KW-0813">Transport</keyword>
<feature type="domain" description="BTB" evidence="14">
    <location>
        <begin position="18"/>
        <end position="120"/>
    </location>
</feature>
<evidence type="ECO:0000256" key="2">
    <source>
        <dbReference type="ARBA" id="ARBA00022448"/>
    </source>
</evidence>
<dbReference type="CDD" id="cd18379">
    <property type="entry name" value="BTB_POZ_Kv3_KCNC"/>
    <property type="match status" value="1"/>
</dbReference>